<dbReference type="EMBL" id="JBBPBK010000001">
    <property type="protein sequence ID" value="KAK9293339.1"/>
    <property type="molecule type" value="Genomic_DNA"/>
</dbReference>
<comment type="caution">
    <text evidence="1">The sequence shown here is derived from an EMBL/GenBank/DDBJ whole genome shotgun (WGS) entry which is preliminary data.</text>
</comment>
<dbReference type="InterPro" id="IPR021325">
    <property type="entry name" value="CCB2/CCB4"/>
</dbReference>
<keyword evidence="2" id="KW-1185">Reference proteome</keyword>
<dbReference type="Pfam" id="PF11152">
    <property type="entry name" value="CCB2_CCB4"/>
    <property type="match status" value="1"/>
</dbReference>
<evidence type="ECO:0008006" key="3">
    <source>
        <dbReference type="Google" id="ProtNLM"/>
    </source>
</evidence>
<dbReference type="PANTHER" id="PTHR36403:SF1">
    <property type="entry name" value="PROTEIN COFACTOR ASSEMBLY OF COMPLEX C SUBUNIT B CCB2, CHLOROPLASTIC"/>
    <property type="match status" value="1"/>
</dbReference>
<gene>
    <name evidence="1" type="ORF">L1049_021331</name>
</gene>
<reference evidence="1 2" key="1">
    <citation type="journal article" date="2024" name="Plant J.">
        <title>Genome sequences and population genomics reveal climatic adaptation and genomic divergence between two closely related sweetgum species.</title>
        <authorList>
            <person name="Xu W.Q."/>
            <person name="Ren C.Q."/>
            <person name="Zhang X.Y."/>
            <person name="Comes H.P."/>
            <person name="Liu X.H."/>
            <person name="Li Y.G."/>
            <person name="Kettle C.J."/>
            <person name="Jalonen R."/>
            <person name="Gaisberger H."/>
            <person name="Ma Y.Z."/>
            <person name="Qiu Y.X."/>
        </authorList>
    </citation>
    <scope>NUCLEOTIDE SEQUENCE [LARGE SCALE GENOMIC DNA]</scope>
    <source>
        <strain evidence="1">Hangzhou</strain>
    </source>
</reference>
<dbReference type="GO" id="GO:0010190">
    <property type="term" value="P:cytochrome b6f complex assembly"/>
    <property type="evidence" value="ECO:0007669"/>
    <property type="project" value="InterPro"/>
</dbReference>
<sequence>MSSLFYNPLISAKTPPLFGANTTRKSPTISARLNNSQRTAASDQQQQLNLSVLRFTLGIRGLDESYLPRWIGYGFGSLLVLNHFVGSISTTPAQLRTEALGLLLAAFSVAVPYLGKFLKGATPVEQTTLPEGTVQIFVMSQNISDAHKEDLAWATYILLRNTNTISVLISIRDALCARGYWNTPDNVSKVRMLDWFEKQIEQIGLSDLKDTLYFPQSADSDLQEMLPRGTRSLLIQPVLRAPNPSANEMEKTEGFVLLASSISYAYSNKDRAWIGAVANKFKGMLGSSHAI</sequence>
<dbReference type="PANTHER" id="PTHR36403">
    <property type="entry name" value="PROTEIN COFACTOR ASSEMBLY OF COMPLEX C SUBUNIT B CCB2, CHLOROPLASTIC"/>
    <property type="match status" value="1"/>
</dbReference>
<name>A0AAP0SCP2_LIQFO</name>
<evidence type="ECO:0000313" key="1">
    <source>
        <dbReference type="EMBL" id="KAK9293339.1"/>
    </source>
</evidence>
<dbReference type="Proteomes" id="UP001415857">
    <property type="component" value="Unassembled WGS sequence"/>
</dbReference>
<accession>A0AAP0SCP2</accession>
<organism evidence="1 2">
    <name type="scientific">Liquidambar formosana</name>
    <name type="common">Formosan gum</name>
    <dbReference type="NCBI Taxonomy" id="63359"/>
    <lineage>
        <taxon>Eukaryota</taxon>
        <taxon>Viridiplantae</taxon>
        <taxon>Streptophyta</taxon>
        <taxon>Embryophyta</taxon>
        <taxon>Tracheophyta</taxon>
        <taxon>Spermatophyta</taxon>
        <taxon>Magnoliopsida</taxon>
        <taxon>eudicotyledons</taxon>
        <taxon>Gunneridae</taxon>
        <taxon>Pentapetalae</taxon>
        <taxon>Saxifragales</taxon>
        <taxon>Altingiaceae</taxon>
        <taxon>Liquidambar</taxon>
    </lineage>
</organism>
<dbReference type="InterPro" id="IPR044970">
    <property type="entry name" value="CCB2"/>
</dbReference>
<dbReference type="AlphaFoldDB" id="A0AAP0SCP2"/>
<proteinExistence type="predicted"/>
<protein>
    <recommendedName>
        <fullName evidence="3">Protein COFACTOR ASSEMBLY OF COMPLEX C SUBUNIT B CCB2, chloroplastic</fullName>
    </recommendedName>
</protein>
<evidence type="ECO:0000313" key="2">
    <source>
        <dbReference type="Proteomes" id="UP001415857"/>
    </source>
</evidence>